<dbReference type="Proteomes" id="UP000499080">
    <property type="component" value="Unassembled WGS sequence"/>
</dbReference>
<protein>
    <submittedName>
        <fullName evidence="1">Uncharacterized protein</fullName>
    </submittedName>
</protein>
<evidence type="ECO:0000313" key="2">
    <source>
        <dbReference type="Proteomes" id="UP000499080"/>
    </source>
</evidence>
<dbReference type="EMBL" id="BGPR01013634">
    <property type="protein sequence ID" value="GBN61500.1"/>
    <property type="molecule type" value="Genomic_DNA"/>
</dbReference>
<dbReference type="AlphaFoldDB" id="A0A4Y2QEV7"/>
<evidence type="ECO:0000313" key="1">
    <source>
        <dbReference type="EMBL" id="GBN61500.1"/>
    </source>
</evidence>
<name>A0A4Y2QEV7_ARAVE</name>
<proteinExistence type="predicted"/>
<accession>A0A4Y2QEV7</accession>
<organism evidence="1 2">
    <name type="scientific">Araneus ventricosus</name>
    <name type="common">Orbweaver spider</name>
    <name type="synonym">Epeira ventricosa</name>
    <dbReference type="NCBI Taxonomy" id="182803"/>
    <lineage>
        <taxon>Eukaryota</taxon>
        <taxon>Metazoa</taxon>
        <taxon>Ecdysozoa</taxon>
        <taxon>Arthropoda</taxon>
        <taxon>Chelicerata</taxon>
        <taxon>Arachnida</taxon>
        <taxon>Araneae</taxon>
        <taxon>Araneomorphae</taxon>
        <taxon>Entelegynae</taxon>
        <taxon>Araneoidea</taxon>
        <taxon>Araneidae</taxon>
        <taxon>Araneus</taxon>
    </lineage>
</organism>
<gene>
    <name evidence="1" type="ORF">AVEN_160790_1</name>
</gene>
<reference evidence="1 2" key="1">
    <citation type="journal article" date="2019" name="Sci. Rep.">
        <title>Orb-weaving spider Araneus ventricosus genome elucidates the spidroin gene catalogue.</title>
        <authorList>
            <person name="Kono N."/>
            <person name="Nakamura H."/>
            <person name="Ohtoshi R."/>
            <person name="Moran D.A.P."/>
            <person name="Shinohara A."/>
            <person name="Yoshida Y."/>
            <person name="Fujiwara M."/>
            <person name="Mori M."/>
            <person name="Tomita M."/>
            <person name="Arakawa K."/>
        </authorList>
    </citation>
    <scope>NUCLEOTIDE SEQUENCE [LARGE SCALE GENOMIC DNA]</scope>
</reference>
<keyword evidence="2" id="KW-1185">Reference proteome</keyword>
<sequence length="131" mass="14820">MHLKRSNMRPLRSGAVTVLGVNCAVACQSLSKMIEAVTETWSTIKKCDKVSASKEKKSQSVIHWQLMELLRASIMSRKQIRKSNLFPRNSIMIETYETSYDQGSPACSHRVIRTPPPRETSHQVVFISLDS</sequence>
<comment type="caution">
    <text evidence="1">The sequence shown here is derived from an EMBL/GenBank/DDBJ whole genome shotgun (WGS) entry which is preliminary data.</text>
</comment>